<evidence type="ECO:0000313" key="4">
    <source>
        <dbReference type="EMBL" id="ORX97414.1"/>
    </source>
</evidence>
<feature type="non-terminal residue" evidence="4">
    <location>
        <position position="1"/>
    </location>
</feature>
<keyword evidence="5" id="KW-1185">Reference proteome</keyword>
<dbReference type="EMBL" id="MCFE01000133">
    <property type="protein sequence ID" value="ORX97414.1"/>
    <property type="molecule type" value="Genomic_DNA"/>
</dbReference>
<proteinExistence type="inferred from homology"/>
<sequence>SERPGPLPLGDKKQQKEIEETIRQRSIADAVMPEVVEEDVLAPFENDTNPETGEIGGPRGKEPTRFGDWERKGRVTDF</sequence>
<dbReference type="AlphaFoldDB" id="A0A1Y1YIH1"/>
<evidence type="ECO:0000256" key="3">
    <source>
        <dbReference type="SAM" id="MobiDB-lite"/>
    </source>
</evidence>
<reference evidence="4 5" key="1">
    <citation type="submission" date="2016-07" db="EMBL/GenBank/DDBJ databases">
        <title>Pervasive Adenine N6-methylation of Active Genes in Fungi.</title>
        <authorList>
            <consortium name="DOE Joint Genome Institute"/>
            <person name="Mondo S.J."/>
            <person name="Dannebaum R.O."/>
            <person name="Kuo R.C."/>
            <person name="Labutti K."/>
            <person name="Haridas S."/>
            <person name="Kuo A."/>
            <person name="Salamov A."/>
            <person name="Ahrendt S.R."/>
            <person name="Lipzen A."/>
            <person name="Sullivan W."/>
            <person name="Andreopoulos W.B."/>
            <person name="Clum A."/>
            <person name="Lindquist E."/>
            <person name="Daum C."/>
            <person name="Ramamoorthy G.K."/>
            <person name="Gryganskyi A."/>
            <person name="Culley D."/>
            <person name="Magnuson J.K."/>
            <person name="James T.Y."/>
            <person name="O'Malley M.A."/>
            <person name="Stajich J.E."/>
            <person name="Spatafora J.W."/>
            <person name="Visel A."/>
            <person name="Grigoriev I.V."/>
        </authorList>
    </citation>
    <scope>NUCLEOTIDE SEQUENCE [LARGE SCALE GENOMIC DNA]</scope>
    <source>
        <strain evidence="4 5">CBS 931.73</strain>
    </source>
</reference>
<dbReference type="PANTHER" id="PTHR28524:SF3">
    <property type="entry name" value="SUCCINATE DEHYDROGENASE ASSEMBLY FACTOR 4, MITOCHONDRIAL"/>
    <property type="match status" value="1"/>
</dbReference>
<comment type="similarity">
    <text evidence="1">Belongs to the SDHAF4 family.</text>
</comment>
<evidence type="ECO:0000256" key="2">
    <source>
        <dbReference type="ARBA" id="ARBA00022170"/>
    </source>
</evidence>
<dbReference type="Pfam" id="PF07896">
    <property type="entry name" value="DUF1674"/>
    <property type="match status" value="1"/>
</dbReference>
<name>A0A1Y1YIH1_9FUNG</name>
<feature type="compositionally biased region" description="Basic and acidic residues" evidence="3">
    <location>
        <begin position="59"/>
        <end position="78"/>
    </location>
</feature>
<dbReference type="Proteomes" id="UP000193498">
    <property type="component" value="Unassembled WGS sequence"/>
</dbReference>
<evidence type="ECO:0000256" key="1">
    <source>
        <dbReference type="ARBA" id="ARBA00005701"/>
    </source>
</evidence>
<gene>
    <name evidence="4" type="ORF">K493DRAFT_144579</name>
</gene>
<dbReference type="GO" id="GO:0034553">
    <property type="term" value="P:mitochondrial respiratory chain complex II assembly"/>
    <property type="evidence" value="ECO:0007669"/>
    <property type="project" value="TreeGrafter"/>
</dbReference>
<accession>A0A1Y1YIH1</accession>
<dbReference type="GO" id="GO:0005739">
    <property type="term" value="C:mitochondrion"/>
    <property type="evidence" value="ECO:0007669"/>
    <property type="project" value="TreeGrafter"/>
</dbReference>
<dbReference type="InterPro" id="IPR012875">
    <property type="entry name" value="SDHF4"/>
</dbReference>
<dbReference type="FunCoup" id="A0A1Y1YIH1">
    <property type="interactions" value="271"/>
</dbReference>
<dbReference type="STRING" id="1314790.A0A1Y1YIH1"/>
<evidence type="ECO:0000313" key="5">
    <source>
        <dbReference type="Proteomes" id="UP000193498"/>
    </source>
</evidence>
<feature type="non-terminal residue" evidence="4">
    <location>
        <position position="78"/>
    </location>
</feature>
<dbReference type="InParanoid" id="A0A1Y1YIH1"/>
<dbReference type="PANTHER" id="PTHR28524">
    <property type="entry name" value="SUCCINATE DEHYDROGENASE ASSEMBLY FACTOR 4, MITOCHONDRIAL"/>
    <property type="match status" value="1"/>
</dbReference>
<feature type="region of interest" description="Disordered" evidence="3">
    <location>
        <begin position="40"/>
        <end position="78"/>
    </location>
</feature>
<dbReference type="OrthoDB" id="201362at2759"/>
<organism evidence="4 5">
    <name type="scientific">Basidiobolus meristosporus CBS 931.73</name>
    <dbReference type="NCBI Taxonomy" id="1314790"/>
    <lineage>
        <taxon>Eukaryota</taxon>
        <taxon>Fungi</taxon>
        <taxon>Fungi incertae sedis</taxon>
        <taxon>Zoopagomycota</taxon>
        <taxon>Entomophthoromycotina</taxon>
        <taxon>Basidiobolomycetes</taxon>
        <taxon>Basidiobolales</taxon>
        <taxon>Basidiobolaceae</taxon>
        <taxon>Basidiobolus</taxon>
    </lineage>
</organism>
<protein>
    <recommendedName>
        <fullName evidence="2">Succinate dehydrogenase assembly factor 4, mitochondrial</fullName>
    </recommendedName>
</protein>
<comment type="caution">
    <text evidence="4">The sequence shown here is derived from an EMBL/GenBank/DDBJ whole genome shotgun (WGS) entry which is preliminary data.</text>
</comment>